<name>A0ABQ4Q927_9BURK</name>
<organism evidence="3 4">
    <name type="scientific">Noviherbaspirillum aridicola</name>
    <dbReference type="NCBI Taxonomy" id="2849687"/>
    <lineage>
        <taxon>Bacteria</taxon>
        <taxon>Pseudomonadati</taxon>
        <taxon>Pseudomonadota</taxon>
        <taxon>Betaproteobacteria</taxon>
        <taxon>Burkholderiales</taxon>
        <taxon>Oxalobacteraceae</taxon>
        <taxon>Noviherbaspirillum</taxon>
    </lineage>
</organism>
<dbReference type="PANTHER" id="PTHR40547">
    <property type="entry name" value="SLL0298 PROTEIN"/>
    <property type="match status" value="1"/>
</dbReference>
<feature type="transmembrane region" description="Helical" evidence="1">
    <location>
        <begin position="137"/>
        <end position="160"/>
    </location>
</feature>
<gene>
    <name evidence="3" type="ORF">NCCP691_37300</name>
</gene>
<evidence type="ECO:0000259" key="2">
    <source>
        <dbReference type="Pfam" id="PF09835"/>
    </source>
</evidence>
<dbReference type="InterPro" id="IPR018639">
    <property type="entry name" value="DUF2062"/>
</dbReference>
<evidence type="ECO:0000313" key="4">
    <source>
        <dbReference type="Proteomes" id="UP000887222"/>
    </source>
</evidence>
<comment type="caution">
    <text evidence="3">The sequence shown here is derived from an EMBL/GenBank/DDBJ whole genome shotgun (WGS) entry which is preliminary data.</text>
</comment>
<keyword evidence="1" id="KW-0472">Membrane</keyword>
<accession>A0ABQ4Q927</accession>
<sequence length="174" mass="18851">MFKKYLPSADTLRRNRLLRPLARHLDQRALWRISRRGVAGGVAVGLFFGILVPFMQIFLAAAAAIALRVNLPVAALCTLVTNPLTFPPIYYLAYRIGDAVTGSLTALPEVAASLPEAGLDGWLSQALAWVQSFGLPLAAGLAILACGSAAIGYGLVQLAWRLRRWRRPRRATSA</sequence>
<dbReference type="Proteomes" id="UP000887222">
    <property type="component" value="Unassembled WGS sequence"/>
</dbReference>
<keyword evidence="1" id="KW-1133">Transmembrane helix</keyword>
<feature type="transmembrane region" description="Helical" evidence="1">
    <location>
        <begin position="38"/>
        <end position="66"/>
    </location>
</feature>
<keyword evidence="1" id="KW-0812">Transmembrane</keyword>
<dbReference type="EMBL" id="BPMK01000020">
    <property type="protein sequence ID" value="GIZ53716.1"/>
    <property type="molecule type" value="Genomic_DNA"/>
</dbReference>
<reference evidence="3 4" key="1">
    <citation type="journal article" date="2022" name="Int. J. Syst. Evol. Microbiol.">
        <title>Noviherbaspirillum aridicola sp. nov., isolated from an arid soil in Pakistan.</title>
        <authorList>
            <person name="Khan I.U."/>
            <person name="Saqib M."/>
            <person name="Amin A."/>
            <person name="Hussain F."/>
            <person name="Li L."/>
            <person name="Liu Y.H."/>
            <person name="Fang B.Z."/>
            <person name="Ahmed I."/>
            <person name="Li W.J."/>
        </authorList>
    </citation>
    <scope>NUCLEOTIDE SEQUENCE [LARGE SCALE GENOMIC DNA]</scope>
    <source>
        <strain evidence="3 4">NCCP-691</strain>
    </source>
</reference>
<proteinExistence type="predicted"/>
<dbReference type="PANTHER" id="PTHR40547:SF1">
    <property type="entry name" value="SLL0298 PROTEIN"/>
    <property type="match status" value="1"/>
</dbReference>
<evidence type="ECO:0000256" key="1">
    <source>
        <dbReference type="SAM" id="Phobius"/>
    </source>
</evidence>
<feature type="domain" description="DUF2062" evidence="2">
    <location>
        <begin position="18"/>
        <end position="167"/>
    </location>
</feature>
<protein>
    <recommendedName>
        <fullName evidence="2">DUF2062 domain-containing protein</fullName>
    </recommendedName>
</protein>
<dbReference type="RefSeq" id="WP_220810133.1">
    <property type="nucleotide sequence ID" value="NZ_BPMK01000020.1"/>
</dbReference>
<dbReference type="Pfam" id="PF09835">
    <property type="entry name" value="DUF2062"/>
    <property type="match status" value="1"/>
</dbReference>
<keyword evidence="4" id="KW-1185">Reference proteome</keyword>
<evidence type="ECO:0000313" key="3">
    <source>
        <dbReference type="EMBL" id="GIZ53716.1"/>
    </source>
</evidence>